<evidence type="ECO:0000259" key="3">
    <source>
        <dbReference type="Pfam" id="PF10241"/>
    </source>
</evidence>
<dbReference type="Pfam" id="PF10241">
    <property type="entry name" value="KxDL"/>
    <property type="match status" value="1"/>
</dbReference>
<reference evidence="4" key="1">
    <citation type="journal article" date="2020" name="Fungal Divers.">
        <title>Resolving the Mortierellaceae phylogeny through synthesis of multi-gene phylogenetics and phylogenomics.</title>
        <authorList>
            <person name="Vandepol N."/>
            <person name="Liber J."/>
            <person name="Desiro A."/>
            <person name="Na H."/>
            <person name="Kennedy M."/>
            <person name="Barry K."/>
            <person name="Grigoriev I.V."/>
            <person name="Miller A.N."/>
            <person name="O'Donnell K."/>
            <person name="Stajich J.E."/>
            <person name="Bonito G."/>
        </authorList>
    </citation>
    <scope>NUCLEOTIDE SEQUENCE</scope>
    <source>
        <strain evidence="4">KOD1015</strain>
    </source>
</reference>
<evidence type="ECO:0000256" key="2">
    <source>
        <dbReference type="SAM" id="MobiDB-lite"/>
    </source>
</evidence>
<dbReference type="PANTHER" id="PTHR13511">
    <property type="entry name" value="KXDL MOTIF-CONTAINING PROTEIN 1"/>
    <property type="match status" value="1"/>
</dbReference>
<proteinExistence type="inferred from homology"/>
<dbReference type="OrthoDB" id="10258877at2759"/>
<dbReference type="InterPro" id="IPR039843">
    <property type="entry name" value="KXD1-like"/>
</dbReference>
<organism evidence="4 5">
    <name type="scientific">Lunasporangiospora selenospora</name>
    <dbReference type="NCBI Taxonomy" id="979761"/>
    <lineage>
        <taxon>Eukaryota</taxon>
        <taxon>Fungi</taxon>
        <taxon>Fungi incertae sedis</taxon>
        <taxon>Mucoromycota</taxon>
        <taxon>Mortierellomycotina</taxon>
        <taxon>Mortierellomycetes</taxon>
        <taxon>Mortierellales</taxon>
        <taxon>Mortierellaceae</taxon>
        <taxon>Lunasporangiospora</taxon>
    </lineage>
</organism>
<dbReference type="GO" id="GO:0099078">
    <property type="term" value="C:BORC complex"/>
    <property type="evidence" value="ECO:0007669"/>
    <property type="project" value="TreeGrafter"/>
</dbReference>
<feature type="non-terminal residue" evidence="4">
    <location>
        <position position="91"/>
    </location>
</feature>
<feature type="compositionally biased region" description="Acidic residues" evidence="2">
    <location>
        <begin position="64"/>
        <end position="91"/>
    </location>
</feature>
<dbReference type="EMBL" id="JAABOA010003460">
    <property type="protein sequence ID" value="KAF9578645.1"/>
    <property type="molecule type" value="Genomic_DNA"/>
</dbReference>
<accession>A0A9P6FPY0</accession>
<evidence type="ECO:0000313" key="4">
    <source>
        <dbReference type="EMBL" id="KAF9578645.1"/>
    </source>
</evidence>
<name>A0A9P6FPY0_9FUNG</name>
<protein>
    <recommendedName>
        <fullName evidence="3">KxDL domain-containing protein</fullName>
    </recommendedName>
</protein>
<dbReference type="PANTHER" id="PTHR13511:SF0">
    <property type="entry name" value="KXDL MOTIF-CONTAINING PROTEIN 1"/>
    <property type="match status" value="1"/>
</dbReference>
<dbReference type="GO" id="GO:0032418">
    <property type="term" value="P:lysosome localization"/>
    <property type="evidence" value="ECO:0007669"/>
    <property type="project" value="TreeGrafter"/>
</dbReference>
<dbReference type="Proteomes" id="UP000780801">
    <property type="component" value="Unassembled WGS sequence"/>
</dbReference>
<comment type="similarity">
    <text evidence="1">Belongs to the KXD1 family.</text>
</comment>
<evidence type="ECO:0000313" key="5">
    <source>
        <dbReference type="Proteomes" id="UP000780801"/>
    </source>
</evidence>
<sequence>SVSIQKATASLSALNEFSAVKWADLHPKFESHTKLVKELQADLDHVFRKIRFIKGKLGIPNLEGDGEDEDEGEENLNVEEENDDTAPLQDD</sequence>
<keyword evidence="5" id="KW-1185">Reference proteome</keyword>
<dbReference type="InterPro" id="IPR019371">
    <property type="entry name" value="KxDL_dom"/>
</dbReference>
<comment type="caution">
    <text evidence="4">The sequence shown here is derived from an EMBL/GenBank/DDBJ whole genome shotgun (WGS) entry which is preliminary data.</text>
</comment>
<dbReference type="AlphaFoldDB" id="A0A9P6FPY0"/>
<gene>
    <name evidence="4" type="ORF">BGW38_005459</name>
</gene>
<feature type="region of interest" description="Disordered" evidence="2">
    <location>
        <begin position="58"/>
        <end position="91"/>
    </location>
</feature>
<feature type="domain" description="KxDL" evidence="3">
    <location>
        <begin position="3"/>
        <end position="58"/>
    </location>
</feature>
<evidence type="ECO:0000256" key="1">
    <source>
        <dbReference type="ARBA" id="ARBA00005913"/>
    </source>
</evidence>